<sequence length="210" mass="23015">CPPNSYKPLAGAGACKKVPSQFALGDVRLEDLRLSAWLLSESSAGRPRRRMYQASNGPQRRHSNGEQPQPSGAQLVSTRGPGAGRTSATTSTARMGCAGQLAVRHRVRAGQSLSDRSVAIRGLQPLTRYTFHVYALNGVSEVAGAERRAWRAVTVQTIASPQLDKSDPNIEEFEPQKFSAKKDHSRPLFHFTEKEQFLVKELEQGATYLV</sequence>
<dbReference type="Proteomes" id="UP000095280">
    <property type="component" value="Unplaced"/>
</dbReference>
<dbReference type="Gene3D" id="2.60.40.10">
    <property type="entry name" value="Immunoglobulins"/>
    <property type="match status" value="1"/>
</dbReference>
<dbReference type="AlphaFoldDB" id="A0A1I8FQI4"/>
<organism evidence="2 3">
    <name type="scientific">Macrostomum lignano</name>
    <dbReference type="NCBI Taxonomy" id="282301"/>
    <lineage>
        <taxon>Eukaryota</taxon>
        <taxon>Metazoa</taxon>
        <taxon>Spiralia</taxon>
        <taxon>Lophotrochozoa</taxon>
        <taxon>Platyhelminthes</taxon>
        <taxon>Rhabditophora</taxon>
        <taxon>Macrostomorpha</taxon>
        <taxon>Macrostomida</taxon>
        <taxon>Macrostomidae</taxon>
        <taxon>Macrostomum</taxon>
    </lineage>
</organism>
<proteinExistence type="predicted"/>
<feature type="region of interest" description="Disordered" evidence="1">
    <location>
        <begin position="45"/>
        <end position="95"/>
    </location>
</feature>
<feature type="compositionally biased region" description="Polar residues" evidence="1">
    <location>
        <begin position="65"/>
        <end position="77"/>
    </location>
</feature>
<feature type="compositionally biased region" description="Low complexity" evidence="1">
    <location>
        <begin position="78"/>
        <end position="94"/>
    </location>
</feature>
<dbReference type="WBParaSite" id="maker-unitig_44398-snap-gene-0.2-mRNA-1">
    <property type="protein sequence ID" value="maker-unitig_44398-snap-gene-0.2-mRNA-1"/>
    <property type="gene ID" value="maker-unitig_44398-snap-gene-0.2"/>
</dbReference>
<evidence type="ECO:0000256" key="1">
    <source>
        <dbReference type="SAM" id="MobiDB-lite"/>
    </source>
</evidence>
<accession>A0A1I8FQI4</accession>
<keyword evidence="2" id="KW-1185">Reference proteome</keyword>
<dbReference type="InterPro" id="IPR003961">
    <property type="entry name" value="FN3_dom"/>
</dbReference>
<reference evidence="3" key="1">
    <citation type="submission" date="2016-11" db="UniProtKB">
        <authorList>
            <consortium name="WormBaseParasite"/>
        </authorList>
    </citation>
    <scope>IDENTIFICATION</scope>
</reference>
<evidence type="ECO:0000313" key="2">
    <source>
        <dbReference type="Proteomes" id="UP000095280"/>
    </source>
</evidence>
<evidence type="ECO:0000313" key="3">
    <source>
        <dbReference type="WBParaSite" id="maker-unitig_44398-snap-gene-0.2-mRNA-1"/>
    </source>
</evidence>
<protein>
    <submittedName>
        <fullName evidence="3">Fibronectin type-III domain-containing protein</fullName>
    </submittedName>
</protein>
<dbReference type="CDD" id="cd00063">
    <property type="entry name" value="FN3"/>
    <property type="match status" value="1"/>
</dbReference>
<name>A0A1I8FQI4_9PLAT</name>
<dbReference type="InterPro" id="IPR013783">
    <property type="entry name" value="Ig-like_fold"/>
</dbReference>